<accession>A0ABS7LLM3</accession>
<name>A0ABS7LLM3_9HYPH</name>
<reference evidence="4 5" key="1">
    <citation type="submission" date="2020-06" db="EMBL/GenBank/DDBJ databases">
        <title>Global-level population genomics: horizontal gene transfer, symbiosis and evolution in Rhizobia.</title>
        <authorList>
            <person name="Gai Y."/>
        </authorList>
    </citation>
    <scope>NUCLEOTIDE SEQUENCE [LARGE SCALE GENOMIC DNA]</scope>
    <source>
        <strain evidence="4 5">PLR6_1b</strain>
    </source>
</reference>
<dbReference type="PANTHER" id="PTHR42796:SF4">
    <property type="entry name" value="FUMARYLACETOACETATE HYDROLASE DOMAIN-CONTAINING PROTEIN 2A"/>
    <property type="match status" value="1"/>
</dbReference>
<protein>
    <submittedName>
        <fullName evidence="4">Fumarylacetoacetate hydrolase family protein</fullName>
    </submittedName>
</protein>
<dbReference type="RefSeq" id="WP_222012444.1">
    <property type="nucleotide sequence ID" value="NZ_JABTXI010000008.1"/>
</dbReference>
<keyword evidence="2" id="KW-0479">Metal-binding</keyword>
<comment type="caution">
    <text evidence="4">The sequence shown here is derived from an EMBL/GenBank/DDBJ whole genome shotgun (WGS) entry which is preliminary data.</text>
</comment>
<dbReference type="SUPFAM" id="SSF56529">
    <property type="entry name" value="FAH"/>
    <property type="match status" value="1"/>
</dbReference>
<dbReference type="EMBL" id="JABTXI010000008">
    <property type="protein sequence ID" value="MBY3592371.1"/>
    <property type="molecule type" value="Genomic_DNA"/>
</dbReference>
<keyword evidence="4" id="KW-0378">Hydrolase</keyword>
<dbReference type="Proteomes" id="UP000720124">
    <property type="component" value="Unassembled WGS sequence"/>
</dbReference>
<dbReference type="InterPro" id="IPR051121">
    <property type="entry name" value="FAH"/>
</dbReference>
<dbReference type="Gene3D" id="3.90.850.10">
    <property type="entry name" value="Fumarylacetoacetase-like, C-terminal domain"/>
    <property type="match status" value="1"/>
</dbReference>
<evidence type="ECO:0000256" key="2">
    <source>
        <dbReference type="ARBA" id="ARBA00022723"/>
    </source>
</evidence>
<feature type="domain" description="Fumarylacetoacetase-like C-terminal" evidence="3">
    <location>
        <begin position="86"/>
        <end position="304"/>
    </location>
</feature>
<sequence>MGAVESTRIVTYRADRGERAGLLVGDKVYDAADLTGDQRDVSVMSILGNWDDASARLANAVRSRLSNGHEPVSDAELLAPLTSPGTIYCAGANYADHAAEMAKANGTQIRPKSDRSWHFLKSSRSVVGPGSTVELPRNSSKIDWEVELAAVIGRKCKDVHLEHALDYVAGYSVAIDLSARDLSRRLDVADGSPFKMDWMSHKNFDGSCPLGPFIVPANEVGDPQDLGIELSVNGELKQKSTTAEMIFSLAEQIRDLSRQITLWPGDIILTGTPAGVGTSRGEFLKAGDVVAARIDGLGELRTTMV</sequence>
<organism evidence="4 5">
    <name type="scientific">Rhizobium bangladeshense</name>
    <dbReference type="NCBI Taxonomy" id="1138189"/>
    <lineage>
        <taxon>Bacteria</taxon>
        <taxon>Pseudomonadati</taxon>
        <taxon>Pseudomonadota</taxon>
        <taxon>Alphaproteobacteria</taxon>
        <taxon>Hyphomicrobiales</taxon>
        <taxon>Rhizobiaceae</taxon>
        <taxon>Rhizobium/Agrobacterium group</taxon>
        <taxon>Rhizobium</taxon>
    </lineage>
</organism>
<dbReference type="GO" id="GO:0016787">
    <property type="term" value="F:hydrolase activity"/>
    <property type="evidence" value="ECO:0007669"/>
    <property type="project" value="UniProtKB-KW"/>
</dbReference>
<dbReference type="PANTHER" id="PTHR42796">
    <property type="entry name" value="FUMARYLACETOACETATE HYDROLASE DOMAIN-CONTAINING PROTEIN 2A-RELATED"/>
    <property type="match status" value="1"/>
</dbReference>
<keyword evidence="5" id="KW-1185">Reference proteome</keyword>
<dbReference type="InterPro" id="IPR036663">
    <property type="entry name" value="Fumarylacetoacetase_C_sf"/>
</dbReference>
<evidence type="ECO:0000259" key="3">
    <source>
        <dbReference type="Pfam" id="PF01557"/>
    </source>
</evidence>
<evidence type="ECO:0000313" key="4">
    <source>
        <dbReference type="EMBL" id="MBY3592371.1"/>
    </source>
</evidence>
<evidence type="ECO:0000256" key="1">
    <source>
        <dbReference type="ARBA" id="ARBA00010211"/>
    </source>
</evidence>
<comment type="similarity">
    <text evidence="1">Belongs to the FAH family.</text>
</comment>
<dbReference type="InterPro" id="IPR011234">
    <property type="entry name" value="Fumarylacetoacetase-like_C"/>
</dbReference>
<gene>
    <name evidence="4" type="ORF">HJA87_21190</name>
</gene>
<proteinExistence type="inferred from homology"/>
<dbReference type="Pfam" id="PF01557">
    <property type="entry name" value="FAA_hydrolase"/>
    <property type="match status" value="1"/>
</dbReference>
<evidence type="ECO:0000313" key="5">
    <source>
        <dbReference type="Proteomes" id="UP000720124"/>
    </source>
</evidence>